<accession>K6D6C5</accession>
<reference evidence="1 2" key="1">
    <citation type="journal article" date="2012" name="Front. Microbiol.">
        <title>Redundancy and modularity in membrane-associated dissimilatory nitrate reduction in Bacillus.</title>
        <authorList>
            <person name="Heylen K."/>
            <person name="Keltjens J."/>
        </authorList>
    </citation>
    <scope>NUCLEOTIDE SEQUENCE [LARGE SCALE GENOMIC DNA]</scope>
    <source>
        <strain evidence="1 2">LMG 9581</strain>
    </source>
</reference>
<dbReference type="AlphaFoldDB" id="K6D6C5"/>
<comment type="caution">
    <text evidence="1">The sequence shown here is derived from an EMBL/GenBank/DDBJ whole genome shotgun (WGS) entry which is preliminary data.</text>
</comment>
<dbReference type="RefSeq" id="WP_003330422.1">
    <property type="nucleotide sequence ID" value="NZ_AJLR01000042.1"/>
</dbReference>
<dbReference type="Proteomes" id="UP000006315">
    <property type="component" value="Unassembled WGS sequence"/>
</dbReference>
<gene>
    <name evidence="1" type="ORF">BAZO_06029</name>
</gene>
<dbReference type="STRING" id="1131731.BAZO_06029"/>
<name>K6D6C5_SCHAZ</name>
<evidence type="ECO:0000313" key="2">
    <source>
        <dbReference type="Proteomes" id="UP000006315"/>
    </source>
</evidence>
<organism evidence="1 2">
    <name type="scientific">Schinkia azotoformans LMG 9581</name>
    <dbReference type="NCBI Taxonomy" id="1131731"/>
    <lineage>
        <taxon>Bacteria</taxon>
        <taxon>Bacillati</taxon>
        <taxon>Bacillota</taxon>
        <taxon>Bacilli</taxon>
        <taxon>Bacillales</taxon>
        <taxon>Bacillaceae</taxon>
        <taxon>Calidifontibacillus/Schinkia group</taxon>
        <taxon>Schinkia</taxon>
    </lineage>
</organism>
<sequence>MNSQIKAKVKKAIGNQVIEKDYKCPNCNSDVKVKIIFKEDKIICTKCRSDFPIDDGTYKIIEQQFKKMGIF</sequence>
<dbReference type="PATRIC" id="fig|1131731.3.peg.1254"/>
<dbReference type="EMBL" id="AJLR01000042">
    <property type="protein sequence ID" value="EKN68052.1"/>
    <property type="molecule type" value="Genomic_DNA"/>
</dbReference>
<evidence type="ECO:0000313" key="1">
    <source>
        <dbReference type="EMBL" id="EKN68052.1"/>
    </source>
</evidence>
<keyword evidence="2" id="KW-1185">Reference proteome</keyword>
<protein>
    <submittedName>
        <fullName evidence="1">Uncharacterized protein</fullName>
    </submittedName>
</protein>
<proteinExistence type="predicted"/>